<accession>A0A919RJX1</accession>
<dbReference type="Proteomes" id="UP000606172">
    <property type="component" value="Unassembled WGS sequence"/>
</dbReference>
<dbReference type="AlphaFoldDB" id="A0A919RJX1"/>
<gene>
    <name evidence="2" type="ORF">Ssi02_44210</name>
</gene>
<keyword evidence="3" id="KW-1185">Reference proteome</keyword>
<dbReference type="EMBL" id="BOOW01000028">
    <property type="protein sequence ID" value="GII94190.1"/>
    <property type="molecule type" value="Genomic_DNA"/>
</dbReference>
<evidence type="ECO:0000313" key="2">
    <source>
        <dbReference type="EMBL" id="GII94190.1"/>
    </source>
</evidence>
<evidence type="ECO:0000256" key="1">
    <source>
        <dbReference type="SAM" id="MobiDB-lite"/>
    </source>
</evidence>
<name>A0A919RJX1_9ACTN</name>
<feature type="region of interest" description="Disordered" evidence="1">
    <location>
        <begin position="86"/>
        <end position="105"/>
    </location>
</feature>
<comment type="caution">
    <text evidence="2">The sequence shown here is derived from an EMBL/GenBank/DDBJ whole genome shotgun (WGS) entry which is preliminary data.</text>
</comment>
<sequence>MDSEQRGALLDPRADRGATGHVHTVIRLWWRLRRIPSGAEKPAGDPCGSKRVLLLRPPGPVPIAHSDRWPPPACGVKRSQLGILADSSAEAGHPRVAGMGSGPQE</sequence>
<reference evidence="2" key="1">
    <citation type="submission" date="2021-01" db="EMBL/GenBank/DDBJ databases">
        <title>Whole genome shotgun sequence of Sinosporangium siamense NBRC 109515.</title>
        <authorList>
            <person name="Komaki H."/>
            <person name="Tamura T."/>
        </authorList>
    </citation>
    <scope>NUCLEOTIDE SEQUENCE</scope>
    <source>
        <strain evidence="2">NBRC 109515</strain>
    </source>
</reference>
<organism evidence="2 3">
    <name type="scientific">Sinosporangium siamense</name>
    <dbReference type="NCBI Taxonomy" id="1367973"/>
    <lineage>
        <taxon>Bacteria</taxon>
        <taxon>Bacillati</taxon>
        <taxon>Actinomycetota</taxon>
        <taxon>Actinomycetes</taxon>
        <taxon>Streptosporangiales</taxon>
        <taxon>Streptosporangiaceae</taxon>
        <taxon>Sinosporangium</taxon>
    </lineage>
</organism>
<evidence type="ECO:0000313" key="3">
    <source>
        <dbReference type="Proteomes" id="UP000606172"/>
    </source>
</evidence>
<protein>
    <submittedName>
        <fullName evidence="2">Uncharacterized protein</fullName>
    </submittedName>
</protein>
<proteinExistence type="predicted"/>